<reference evidence="2 3" key="1">
    <citation type="journal article" date="2009" name="Proc. Natl. Acad. Sci. U.S.A.">
        <title>Biogeography of the Sulfolobus islandicus pan-genome.</title>
        <authorList>
            <person name="Reno M.L."/>
            <person name="Held N.L."/>
            <person name="Fields C.J."/>
            <person name="Burke P.V."/>
            <person name="Whitaker R.J."/>
        </authorList>
    </citation>
    <scope>NUCLEOTIDE SEQUENCE [LARGE SCALE GENOMIC DNA]</scope>
    <source>
        <strain evidence="3">M.14.25 / Kamchatka #1</strain>
    </source>
</reference>
<feature type="transmembrane region" description="Helical" evidence="1">
    <location>
        <begin position="294"/>
        <end position="317"/>
    </location>
</feature>
<protein>
    <submittedName>
        <fullName evidence="2">Uncharacterized protein</fullName>
    </submittedName>
</protein>
<dbReference type="EMBL" id="CP001400">
    <property type="protein sequence ID" value="ACP37600.1"/>
    <property type="molecule type" value="Genomic_DNA"/>
</dbReference>
<evidence type="ECO:0000256" key="1">
    <source>
        <dbReference type="SAM" id="Phobius"/>
    </source>
</evidence>
<feature type="transmembrane region" description="Helical" evidence="1">
    <location>
        <begin position="233"/>
        <end position="253"/>
    </location>
</feature>
<sequence>MIKIYSYEAKLFLFTITTLISAYMLSHYVLYLTNNNDINLLLNLVIYSVIPSIISLLYLEGLEAGKYFIIWYWTYFINSFFLSNMYHSPISLNYYEKLLLIPFSYSIISSIITSLIRIPRRKDKIESFPTLQIWFASVLYICLIILAKLFDFGLYYNILAISLLLSFINLGKERYSFNLSLLGLFVYSILISMRAHVGIDFTIIVFILALAYYAVNMRVIVIRNRDTVYGGVFISRYAILLFPIFLLIVWYLISKFLITIIPPINSETFPIIFLPSTLGNVIMDTVKGRKIGGIVGGIGMADGLWLSFLVCFIYYLLIIHYSFQNGTIIYLILSVIISILGI</sequence>
<accession>C3MWE2</accession>
<evidence type="ECO:0000313" key="2">
    <source>
        <dbReference type="EMBL" id="ACP37600.1"/>
    </source>
</evidence>
<feature type="transmembrane region" description="Helical" evidence="1">
    <location>
        <begin position="12"/>
        <end position="32"/>
    </location>
</feature>
<feature type="transmembrane region" description="Helical" evidence="1">
    <location>
        <begin position="201"/>
        <end position="221"/>
    </location>
</feature>
<feature type="transmembrane region" description="Helical" evidence="1">
    <location>
        <begin position="177"/>
        <end position="195"/>
    </location>
</feature>
<feature type="transmembrane region" description="Helical" evidence="1">
    <location>
        <begin position="98"/>
        <end position="116"/>
    </location>
</feature>
<name>C3MWE2_SACI4</name>
<keyword evidence="1" id="KW-0472">Membrane</keyword>
<feature type="transmembrane region" description="Helical" evidence="1">
    <location>
        <begin position="68"/>
        <end position="86"/>
    </location>
</feature>
<dbReference type="RefSeq" id="WP_012710871.1">
    <property type="nucleotide sequence ID" value="NC_012588.1"/>
</dbReference>
<feature type="transmembrane region" description="Helical" evidence="1">
    <location>
        <begin position="259"/>
        <end position="282"/>
    </location>
</feature>
<organism evidence="2 3">
    <name type="scientific">Saccharolobus islandicus (strain M.14.25 / Kamchatka #1)</name>
    <name type="common">Sulfolobus islandicus</name>
    <dbReference type="NCBI Taxonomy" id="427317"/>
    <lineage>
        <taxon>Archaea</taxon>
        <taxon>Thermoproteota</taxon>
        <taxon>Thermoprotei</taxon>
        <taxon>Sulfolobales</taxon>
        <taxon>Sulfolobaceae</taxon>
        <taxon>Saccharolobus</taxon>
    </lineage>
</organism>
<dbReference type="HOGENOM" id="CLU_798377_0_0_2"/>
<dbReference type="KEGG" id="sia:M1425_0791"/>
<feature type="transmembrane region" description="Helical" evidence="1">
    <location>
        <begin position="38"/>
        <end position="59"/>
    </location>
</feature>
<feature type="transmembrane region" description="Helical" evidence="1">
    <location>
        <begin position="153"/>
        <end position="170"/>
    </location>
</feature>
<dbReference type="GeneID" id="84058232"/>
<feature type="transmembrane region" description="Helical" evidence="1">
    <location>
        <begin position="128"/>
        <end position="147"/>
    </location>
</feature>
<proteinExistence type="predicted"/>
<dbReference type="AlphaFoldDB" id="C3MWE2"/>
<evidence type="ECO:0000313" key="3">
    <source>
        <dbReference type="Proteomes" id="UP000001350"/>
    </source>
</evidence>
<keyword evidence="1" id="KW-1133">Transmembrane helix</keyword>
<gene>
    <name evidence="2" type="ordered locus">M1425_0791</name>
</gene>
<keyword evidence="1" id="KW-0812">Transmembrane</keyword>
<feature type="transmembrane region" description="Helical" evidence="1">
    <location>
        <begin position="323"/>
        <end position="341"/>
    </location>
</feature>
<dbReference type="Proteomes" id="UP000001350">
    <property type="component" value="Chromosome"/>
</dbReference>